<dbReference type="GO" id="GO:0045669">
    <property type="term" value="P:positive regulation of osteoblast differentiation"/>
    <property type="evidence" value="ECO:0007669"/>
    <property type="project" value="TreeGrafter"/>
</dbReference>
<dbReference type="InterPro" id="IPR042350">
    <property type="entry name" value="ATRAID"/>
</dbReference>
<evidence type="ECO:0000313" key="2">
    <source>
        <dbReference type="Proteomes" id="UP000316079"/>
    </source>
</evidence>
<evidence type="ECO:0000313" key="1">
    <source>
        <dbReference type="EMBL" id="TRY58795.1"/>
    </source>
</evidence>
<comment type="caution">
    <text evidence="1">The sequence shown here is derived from an EMBL/GenBank/DDBJ whole genome shotgun (WGS) entry which is preliminary data.</text>
</comment>
<sequence length="146" mass="15099">GVGTEVAVMAVVDGAAVGGTEMGAKGTEVAAMAVVAGTAMAVALQRDSPVWAFCFRGGVISGRCCIKSNSSKIVGLDLSNCSISHVEHLYDASTAVIMFLLLHTVHMVAYSPSQGNTYIPVRDLSSNPISSLTDTVFQGFSSLTQL</sequence>
<name>A0A553N045_9TELE</name>
<organism evidence="1 2">
    <name type="scientific">Danionella cerebrum</name>
    <dbReference type="NCBI Taxonomy" id="2873325"/>
    <lineage>
        <taxon>Eukaryota</taxon>
        <taxon>Metazoa</taxon>
        <taxon>Chordata</taxon>
        <taxon>Craniata</taxon>
        <taxon>Vertebrata</taxon>
        <taxon>Euteleostomi</taxon>
        <taxon>Actinopterygii</taxon>
        <taxon>Neopterygii</taxon>
        <taxon>Teleostei</taxon>
        <taxon>Ostariophysi</taxon>
        <taxon>Cypriniformes</taxon>
        <taxon>Danionidae</taxon>
        <taxon>Danioninae</taxon>
        <taxon>Danionella</taxon>
    </lineage>
</organism>
<protein>
    <submittedName>
        <fullName evidence="1">Uncharacterized protein</fullName>
    </submittedName>
</protein>
<dbReference type="PANTHER" id="PTHR15926:SF1">
    <property type="entry name" value="ALL-TRANS RETINOIC ACID-INDUCED DIFFERENTIATION FACTOR"/>
    <property type="match status" value="1"/>
</dbReference>
<gene>
    <name evidence="1" type="ORF">DNTS_009771</name>
</gene>
<dbReference type="AlphaFoldDB" id="A0A553N045"/>
<feature type="non-terminal residue" evidence="1">
    <location>
        <position position="1"/>
    </location>
</feature>
<accession>A0A553N045</accession>
<dbReference type="STRING" id="623744.A0A553N045"/>
<proteinExistence type="predicted"/>
<reference evidence="1 2" key="1">
    <citation type="journal article" date="2019" name="Sci. Data">
        <title>Hybrid genome assembly and annotation of Danionella translucida.</title>
        <authorList>
            <person name="Kadobianskyi M."/>
            <person name="Schulze L."/>
            <person name="Schuelke M."/>
            <person name="Judkewitz B."/>
        </authorList>
    </citation>
    <scope>NUCLEOTIDE SEQUENCE [LARGE SCALE GENOMIC DNA]</scope>
    <source>
        <strain evidence="1 2">Bolton</strain>
    </source>
</reference>
<keyword evidence="2" id="KW-1185">Reference proteome</keyword>
<dbReference type="PANTHER" id="PTHR15926">
    <property type="entry name" value="ALL-TRANS RETINOIC ACID-INDUCED DIFFERENTIATION FACTOR"/>
    <property type="match status" value="1"/>
</dbReference>
<dbReference type="Proteomes" id="UP000316079">
    <property type="component" value="Unassembled WGS sequence"/>
</dbReference>
<dbReference type="OrthoDB" id="9989713at2759"/>
<dbReference type="EMBL" id="SRMA01027168">
    <property type="protein sequence ID" value="TRY58795.1"/>
    <property type="molecule type" value="Genomic_DNA"/>
</dbReference>